<dbReference type="Proteomes" id="UP000515158">
    <property type="component" value="Unplaced"/>
</dbReference>
<evidence type="ECO:0000256" key="3">
    <source>
        <dbReference type="PROSITE-ProRule" id="PRU00221"/>
    </source>
</evidence>
<dbReference type="InterPro" id="IPR011044">
    <property type="entry name" value="Quino_amine_DH_bsu"/>
</dbReference>
<dbReference type="PROSITE" id="PS00678">
    <property type="entry name" value="WD_REPEATS_1"/>
    <property type="match status" value="1"/>
</dbReference>
<sequence length="429" mass="48671">MALCPLNTTKYKIWPLNEIEEVTYIKISPCTSLVGLVFLDGKSLKILQIDYSTLIYKEILNYHSDFEIEDLKWSPDCCALLLVSLRDCHFTVVNCLNAEIIFRVQDPKIVNLASVCWVPDSKHIISISTFNIFTFAHSSQDGRRIILPSICCDDDYRPLIAFNHNGKYAASVTLNSSDYYVNLLSTSSWNVLWNRKCGFRSVQGLEWSSNSLMLAIWNSYKKVSFLCFDGEHIKQLFYDNFRCSGFLLGIFSPNKDLFVATCLQNETNLVLVYNLVTWQLCAVLNHGLEQHSNPGRVHRPSRKVVSQLGFSHCGNLLASALMDNHILIWDLRKGFELCKVLNTLSSFTGLQWHPKKTQIAALTSNGTVLVWKYSKGGPVDRNDKLCSVDTNSTVAGTLIWSKSNLIISPFRGMQGALVLIRNKRFKKEK</sequence>
<dbReference type="InterPro" id="IPR052778">
    <property type="entry name" value="Centrosome-WD_assoc"/>
</dbReference>
<dbReference type="PANTHER" id="PTHR16220:SF0">
    <property type="entry name" value="WD REPEAT-CONTAINING PROTEIN WRAP73"/>
    <property type="match status" value="1"/>
</dbReference>
<protein>
    <submittedName>
        <fullName evidence="5">WD repeat-containing protein WRAP73-like</fullName>
    </submittedName>
</protein>
<evidence type="ECO:0000313" key="4">
    <source>
        <dbReference type="Proteomes" id="UP000515158"/>
    </source>
</evidence>
<keyword evidence="2" id="KW-0677">Repeat</keyword>
<dbReference type="GO" id="GO:0005815">
    <property type="term" value="C:microtubule organizing center"/>
    <property type="evidence" value="ECO:0007669"/>
    <property type="project" value="TreeGrafter"/>
</dbReference>
<dbReference type="Gene3D" id="2.130.10.10">
    <property type="entry name" value="YVTN repeat-like/Quinoprotein amine dehydrogenase"/>
    <property type="match status" value="2"/>
</dbReference>
<dbReference type="GO" id="GO:1990811">
    <property type="term" value="C:MWP complex"/>
    <property type="evidence" value="ECO:0007669"/>
    <property type="project" value="TreeGrafter"/>
</dbReference>
<keyword evidence="4" id="KW-1185">Reference proteome</keyword>
<evidence type="ECO:0000256" key="2">
    <source>
        <dbReference type="ARBA" id="ARBA00022737"/>
    </source>
</evidence>
<dbReference type="PROSITE" id="PS50082">
    <property type="entry name" value="WD_REPEATS_2"/>
    <property type="match status" value="1"/>
</dbReference>
<dbReference type="InterPro" id="IPR001680">
    <property type="entry name" value="WD40_rpt"/>
</dbReference>
<feature type="repeat" description="WD" evidence="3">
    <location>
        <begin position="305"/>
        <end position="334"/>
    </location>
</feature>
<dbReference type="RefSeq" id="XP_034254447.1">
    <property type="nucleotide sequence ID" value="XM_034398556.1"/>
</dbReference>
<dbReference type="SUPFAM" id="SSF50969">
    <property type="entry name" value="YVTN repeat-like/Quinoprotein amine dehydrogenase"/>
    <property type="match status" value="1"/>
</dbReference>
<dbReference type="Pfam" id="PF00400">
    <property type="entry name" value="WD40"/>
    <property type="match status" value="1"/>
</dbReference>
<dbReference type="GeneID" id="117653138"/>
<dbReference type="InterPro" id="IPR036322">
    <property type="entry name" value="WD40_repeat_dom_sf"/>
</dbReference>
<dbReference type="KEGG" id="tpal:117653138"/>
<dbReference type="InParanoid" id="A0A6P9A8V8"/>
<name>A0A6P9A8V8_THRPL</name>
<reference evidence="5" key="1">
    <citation type="submission" date="2025-08" db="UniProtKB">
        <authorList>
            <consortium name="RefSeq"/>
        </authorList>
    </citation>
    <scope>IDENTIFICATION</scope>
    <source>
        <tissue evidence="5">Total insect</tissue>
    </source>
</reference>
<organism evidence="5">
    <name type="scientific">Thrips palmi</name>
    <name type="common">Melon thrips</name>
    <dbReference type="NCBI Taxonomy" id="161013"/>
    <lineage>
        <taxon>Eukaryota</taxon>
        <taxon>Metazoa</taxon>
        <taxon>Ecdysozoa</taxon>
        <taxon>Arthropoda</taxon>
        <taxon>Hexapoda</taxon>
        <taxon>Insecta</taxon>
        <taxon>Pterygota</taxon>
        <taxon>Neoptera</taxon>
        <taxon>Paraneoptera</taxon>
        <taxon>Thysanoptera</taxon>
        <taxon>Terebrantia</taxon>
        <taxon>Thripoidea</taxon>
        <taxon>Thripidae</taxon>
        <taxon>Thrips</taxon>
    </lineage>
</organism>
<evidence type="ECO:0000313" key="5">
    <source>
        <dbReference type="RefSeq" id="XP_034254447.1"/>
    </source>
</evidence>
<gene>
    <name evidence="5" type="primary">LOC117653138</name>
</gene>
<dbReference type="SMART" id="SM00320">
    <property type="entry name" value="WD40"/>
    <property type="match status" value="3"/>
</dbReference>
<dbReference type="PANTHER" id="PTHR16220">
    <property type="entry name" value="WD REPEAT PROTEIN 8-RELATED"/>
    <property type="match status" value="1"/>
</dbReference>
<accession>A0A6P9A8V8</accession>
<dbReference type="SUPFAM" id="SSF50978">
    <property type="entry name" value="WD40 repeat-like"/>
    <property type="match status" value="1"/>
</dbReference>
<evidence type="ECO:0000256" key="1">
    <source>
        <dbReference type="ARBA" id="ARBA00022574"/>
    </source>
</evidence>
<dbReference type="AlphaFoldDB" id="A0A6P9A8V8"/>
<dbReference type="InterPro" id="IPR015943">
    <property type="entry name" value="WD40/YVTN_repeat-like_dom_sf"/>
</dbReference>
<keyword evidence="1 3" id="KW-0853">WD repeat</keyword>
<proteinExistence type="predicted"/>
<dbReference type="OrthoDB" id="308690at2759"/>
<dbReference type="InterPro" id="IPR019775">
    <property type="entry name" value="WD40_repeat_CS"/>
</dbReference>